<sequence>MVQVNVAATSNSGVPKPLHDPKLGGFIYLLAFMAVIGGFLFGYDTGIVSAAMLYVKNDTPMKLDSNLWQEIVVSITPGFAGIGSLVAGVASDRFGRKKMIVLSTIIFSIGAIICGAAFDRYILLVGRIFLGLAIGFASMIVPLYVSEASPANIRGQLVTGFQLMITFGLMAANIIAGGFSYINPEKVGWRLMFGFAAVPAIIQFIGFLFLPESPRWLYEHKGQKECEEVLDRIYNGDTTWVQYEIEEIAFTHEAQEREAAANGGKGFVLGRILKTPHIRKALIIGSVLQMFQQLCGINTIMYYTGAIIKSAGVKDDQQTIWISVGTSGVNFICTFIPMGIIEKAGRRKVLMVSVVGVIISLCLLGGAFLLIDKDSAKTDTKGSIMMDGNADTCGSYSNCDKCVTDDRCGFCSEKGQNKIGWCLRHANKDGDKNSLNGYCNTTDSGNEMHKFNSTTTLEFADVYCHTKWTILPIILMVVYLSCFSSGYAPLPWVLNAEFYPLWSRSTCISIATFINWMFNLLISLTFLSLSQAATKAGTFFIYAGITVVSLVFIYFFIPETKGCSIDEVELLFMDKKKRENDLRLRRLSAISYEHHSPSAPRKGEYSRNASIQY</sequence>
<name>A0AC35F3C4_9BILA</name>
<evidence type="ECO:0000313" key="2">
    <source>
        <dbReference type="WBParaSite" id="PS1159_v2.g12680.t1"/>
    </source>
</evidence>
<proteinExistence type="predicted"/>
<organism evidence="1 2">
    <name type="scientific">Panagrolaimus sp. PS1159</name>
    <dbReference type="NCBI Taxonomy" id="55785"/>
    <lineage>
        <taxon>Eukaryota</taxon>
        <taxon>Metazoa</taxon>
        <taxon>Ecdysozoa</taxon>
        <taxon>Nematoda</taxon>
        <taxon>Chromadorea</taxon>
        <taxon>Rhabditida</taxon>
        <taxon>Tylenchina</taxon>
        <taxon>Panagrolaimomorpha</taxon>
        <taxon>Panagrolaimoidea</taxon>
        <taxon>Panagrolaimidae</taxon>
        <taxon>Panagrolaimus</taxon>
    </lineage>
</organism>
<dbReference type="Proteomes" id="UP000887580">
    <property type="component" value="Unplaced"/>
</dbReference>
<accession>A0AC35F3C4</accession>
<protein>
    <submittedName>
        <fullName evidence="2">Major facilitator superfamily (MFS) profile domain-containing protein</fullName>
    </submittedName>
</protein>
<dbReference type="WBParaSite" id="PS1159_v2.g12680.t1">
    <property type="protein sequence ID" value="PS1159_v2.g12680.t1"/>
    <property type="gene ID" value="PS1159_v2.g12680"/>
</dbReference>
<evidence type="ECO:0000313" key="1">
    <source>
        <dbReference type="Proteomes" id="UP000887580"/>
    </source>
</evidence>
<reference evidence="2" key="1">
    <citation type="submission" date="2022-11" db="UniProtKB">
        <authorList>
            <consortium name="WormBaseParasite"/>
        </authorList>
    </citation>
    <scope>IDENTIFICATION</scope>
</reference>